<dbReference type="AlphaFoldDB" id="A0AAP0G5I1"/>
<reference evidence="5 6" key="1">
    <citation type="journal article" date="2022" name="Nat. Plants">
        <title>Genomes of leafy and leafless Platanthera orchids illuminate the evolution of mycoheterotrophy.</title>
        <authorList>
            <person name="Li M.H."/>
            <person name="Liu K.W."/>
            <person name="Li Z."/>
            <person name="Lu H.C."/>
            <person name="Ye Q.L."/>
            <person name="Zhang D."/>
            <person name="Wang J.Y."/>
            <person name="Li Y.F."/>
            <person name="Zhong Z.M."/>
            <person name="Liu X."/>
            <person name="Yu X."/>
            <person name="Liu D.K."/>
            <person name="Tu X.D."/>
            <person name="Liu B."/>
            <person name="Hao Y."/>
            <person name="Liao X.Y."/>
            <person name="Jiang Y.T."/>
            <person name="Sun W.H."/>
            <person name="Chen J."/>
            <person name="Chen Y.Q."/>
            <person name="Ai Y."/>
            <person name="Zhai J.W."/>
            <person name="Wu S.S."/>
            <person name="Zhou Z."/>
            <person name="Hsiao Y.Y."/>
            <person name="Wu W.L."/>
            <person name="Chen Y.Y."/>
            <person name="Lin Y.F."/>
            <person name="Hsu J.L."/>
            <person name="Li C.Y."/>
            <person name="Wang Z.W."/>
            <person name="Zhao X."/>
            <person name="Zhong W.Y."/>
            <person name="Ma X.K."/>
            <person name="Ma L."/>
            <person name="Huang J."/>
            <person name="Chen G.Z."/>
            <person name="Huang M.Z."/>
            <person name="Huang L."/>
            <person name="Peng D.H."/>
            <person name="Luo Y.B."/>
            <person name="Zou S.Q."/>
            <person name="Chen S.P."/>
            <person name="Lan S."/>
            <person name="Tsai W.C."/>
            <person name="Van de Peer Y."/>
            <person name="Liu Z.J."/>
        </authorList>
    </citation>
    <scope>NUCLEOTIDE SEQUENCE [LARGE SCALE GENOMIC DNA]</scope>
    <source>
        <strain evidence="5">Lor287</strain>
    </source>
</reference>
<sequence length="89" mass="9879">MAGLYASAALDTLGILMAMNFVFVEGEYSGSTVAVMGRNQVFATVREMPIIGGRGLFRFAREYVEATTHYFNTKSGDAVVEYNCYVMHY</sequence>
<evidence type="ECO:0000256" key="2">
    <source>
        <dbReference type="ARBA" id="ARBA00011738"/>
    </source>
</evidence>
<keyword evidence="4" id="KW-0732">Signal</keyword>
<dbReference type="Gene3D" id="2.40.480.10">
    <property type="entry name" value="Allene oxide cyclase-like"/>
    <property type="match status" value="1"/>
</dbReference>
<dbReference type="InterPro" id="IPR044859">
    <property type="entry name" value="Allene_oxi_cyc_Dirigent"/>
</dbReference>
<accession>A0AAP0G5I1</accession>
<dbReference type="GO" id="GO:0048046">
    <property type="term" value="C:apoplast"/>
    <property type="evidence" value="ECO:0007669"/>
    <property type="project" value="UniProtKB-SubCell"/>
</dbReference>
<protein>
    <recommendedName>
        <fullName evidence="4">Dirigent protein</fullName>
    </recommendedName>
</protein>
<dbReference type="Proteomes" id="UP001418222">
    <property type="component" value="Unassembled WGS sequence"/>
</dbReference>
<evidence type="ECO:0000313" key="5">
    <source>
        <dbReference type="EMBL" id="KAK8938471.1"/>
    </source>
</evidence>
<evidence type="ECO:0000313" key="6">
    <source>
        <dbReference type="Proteomes" id="UP001418222"/>
    </source>
</evidence>
<name>A0AAP0G5I1_9ASPA</name>
<dbReference type="EMBL" id="JBBWWQ010000009">
    <property type="protein sequence ID" value="KAK8938471.1"/>
    <property type="molecule type" value="Genomic_DNA"/>
</dbReference>
<organism evidence="5 6">
    <name type="scientific">Platanthera zijinensis</name>
    <dbReference type="NCBI Taxonomy" id="2320716"/>
    <lineage>
        <taxon>Eukaryota</taxon>
        <taxon>Viridiplantae</taxon>
        <taxon>Streptophyta</taxon>
        <taxon>Embryophyta</taxon>
        <taxon>Tracheophyta</taxon>
        <taxon>Spermatophyta</taxon>
        <taxon>Magnoliopsida</taxon>
        <taxon>Liliopsida</taxon>
        <taxon>Asparagales</taxon>
        <taxon>Orchidaceae</taxon>
        <taxon>Orchidoideae</taxon>
        <taxon>Orchideae</taxon>
        <taxon>Orchidinae</taxon>
        <taxon>Platanthera</taxon>
    </lineage>
</organism>
<gene>
    <name evidence="5" type="ORF">KSP39_PZI011708</name>
</gene>
<evidence type="ECO:0000256" key="3">
    <source>
        <dbReference type="ARBA" id="ARBA00022525"/>
    </source>
</evidence>
<comment type="subunit">
    <text evidence="2 4">Homodimer.</text>
</comment>
<comment type="function">
    <text evidence="4">Dirigent proteins impart stereoselectivity on the phenoxy radical-coupling reaction, yielding optically active lignans from two molecules of coniferyl alcohol in the biosynthesis of lignans, flavonolignans, and alkaloids and thus plays a central role in plant secondary metabolism.</text>
</comment>
<keyword evidence="3 4" id="KW-0964">Secreted</keyword>
<comment type="caution">
    <text evidence="5">The sequence shown here is derived from an EMBL/GenBank/DDBJ whole genome shotgun (WGS) entry which is preliminary data.</text>
</comment>
<feature type="signal peptide" evidence="4">
    <location>
        <begin position="1"/>
        <end position="26"/>
    </location>
</feature>
<dbReference type="InterPro" id="IPR004265">
    <property type="entry name" value="Dirigent"/>
</dbReference>
<comment type="similarity">
    <text evidence="1 4">Belongs to the plant dirigent protein family.</text>
</comment>
<comment type="subcellular location">
    <subcellularLocation>
        <location evidence="4">Secreted</location>
        <location evidence="4">Extracellular space</location>
        <location evidence="4">Apoplast</location>
    </subcellularLocation>
</comment>
<keyword evidence="4" id="KW-0052">Apoplast</keyword>
<dbReference type="PANTHER" id="PTHR21495">
    <property type="entry name" value="NUCLEOPORIN-RELATED"/>
    <property type="match status" value="1"/>
</dbReference>
<keyword evidence="6" id="KW-1185">Reference proteome</keyword>
<proteinExistence type="inferred from homology"/>
<dbReference type="GO" id="GO:0009699">
    <property type="term" value="P:phenylpropanoid biosynthetic process"/>
    <property type="evidence" value="ECO:0007669"/>
    <property type="project" value="UniProtKB-ARBA"/>
</dbReference>
<dbReference type="Pfam" id="PF03018">
    <property type="entry name" value="Dirigent"/>
    <property type="match status" value="1"/>
</dbReference>
<evidence type="ECO:0000256" key="4">
    <source>
        <dbReference type="RuleBase" id="RU363099"/>
    </source>
</evidence>
<evidence type="ECO:0000256" key="1">
    <source>
        <dbReference type="ARBA" id="ARBA00010746"/>
    </source>
</evidence>
<feature type="chain" id="PRO_5042663715" description="Dirigent protein" evidence="4">
    <location>
        <begin position="27"/>
        <end position="89"/>
    </location>
</feature>